<dbReference type="SUPFAM" id="SSF51261">
    <property type="entry name" value="Duplicated hybrid motif"/>
    <property type="match status" value="1"/>
</dbReference>
<dbReference type="InterPro" id="IPR011055">
    <property type="entry name" value="Dup_hybrid_motif"/>
</dbReference>
<feature type="region of interest" description="Disordered" evidence="1">
    <location>
        <begin position="224"/>
        <end position="283"/>
    </location>
</feature>
<sequence length="283" mass="31154">MKDEEKQTQKTVPLKGRRMGKFMKKRWVYPAIYLAFAAVVLASVLWYQNGASNSKDTPNGAFQNNEKAVPVSVSKEVFKMPAKDPKSVVIKKEFFNPDASAKEQEAALVFYNNIYYQNKGIDLSTESGKTFDVTAAMSGNVTKSVKDPELGYVVEVEHANGLITHYSSLASVKVKEGDMVNQGEVVGAAGQNLYDKDAKIHAHFEIRKDGIAVDPVSAWNQSASQIEKQVDKQEQASKKDEKASVEKEKSDAAKESSAAPKQKQEKESSSTSENTKESSTNDN</sequence>
<feature type="compositionally biased region" description="Low complexity" evidence="1">
    <location>
        <begin position="269"/>
        <end position="283"/>
    </location>
</feature>
<name>A0A0V8J4K8_9BACL</name>
<evidence type="ECO:0000313" key="4">
    <source>
        <dbReference type="EMBL" id="KSU81881.1"/>
    </source>
</evidence>
<dbReference type="AlphaFoldDB" id="A0A0V8J4K8"/>
<dbReference type="InterPro" id="IPR050570">
    <property type="entry name" value="Cell_wall_metabolism_enzyme"/>
</dbReference>
<feature type="transmembrane region" description="Helical" evidence="2">
    <location>
        <begin position="27"/>
        <end position="47"/>
    </location>
</feature>
<feature type="compositionally biased region" description="Basic and acidic residues" evidence="1">
    <location>
        <begin position="228"/>
        <end position="254"/>
    </location>
</feature>
<keyword evidence="5" id="KW-1185">Reference proteome</keyword>
<comment type="caution">
    <text evidence="4">The sequence shown here is derived from an EMBL/GenBank/DDBJ whole genome shotgun (WGS) entry which is preliminary data.</text>
</comment>
<protein>
    <recommendedName>
        <fullName evidence="3">M23ase beta-sheet core domain-containing protein</fullName>
    </recommendedName>
</protein>
<dbReference type="Proteomes" id="UP000054099">
    <property type="component" value="Unassembled WGS sequence"/>
</dbReference>
<dbReference type="Gene3D" id="2.70.70.10">
    <property type="entry name" value="Glucose Permease (Domain IIA)"/>
    <property type="match status" value="1"/>
</dbReference>
<dbReference type="Pfam" id="PF01551">
    <property type="entry name" value="Peptidase_M23"/>
    <property type="match status" value="1"/>
</dbReference>
<evidence type="ECO:0000313" key="5">
    <source>
        <dbReference type="Proteomes" id="UP000054099"/>
    </source>
</evidence>
<keyword evidence="2" id="KW-1133">Transmembrane helix</keyword>
<evidence type="ECO:0000256" key="2">
    <source>
        <dbReference type="SAM" id="Phobius"/>
    </source>
</evidence>
<dbReference type="GO" id="GO:0004222">
    <property type="term" value="F:metalloendopeptidase activity"/>
    <property type="evidence" value="ECO:0007669"/>
    <property type="project" value="TreeGrafter"/>
</dbReference>
<proteinExistence type="predicted"/>
<dbReference type="EMBL" id="LNQN01000005">
    <property type="protein sequence ID" value="KSU81881.1"/>
    <property type="molecule type" value="Genomic_DNA"/>
</dbReference>
<organism evidence="4 5">
    <name type="scientific">Fictibacillus enclensis</name>
    <dbReference type="NCBI Taxonomy" id="1017270"/>
    <lineage>
        <taxon>Bacteria</taxon>
        <taxon>Bacillati</taxon>
        <taxon>Bacillota</taxon>
        <taxon>Bacilli</taxon>
        <taxon>Bacillales</taxon>
        <taxon>Fictibacillaceae</taxon>
        <taxon>Fictibacillus</taxon>
    </lineage>
</organism>
<evidence type="ECO:0000256" key="1">
    <source>
        <dbReference type="SAM" id="MobiDB-lite"/>
    </source>
</evidence>
<feature type="domain" description="M23ase beta-sheet core" evidence="3">
    <location>
        <begin position="117"/>
        <end position="215"/>
    </location>
</feature>
<keyword evidence="2" id="KW-0472">Membrane</keyword>
<dbReference type="PANTHER" id="PTHR21666">
    <property type="entry name" value="PEPTIDASE-RELATED"/>
    <property type="match status" value="1"/>
</dbReference>
<reference evidence="4 5" key="1">
    <citation type="journal article" date="2014" name="Antonie Van Leeuwenhoek">
        <title>Fictibacillus enclensis sp. nov., isolated from marine sediment.</title>
        <authorList>
            <person name="Dastager S.G."/>
            <person name="Mawlankar R."/>
            <person name="Srinivasan K."/>
            <person name="Tang S.K."/>
            <person name="Lee J.C."/>
            <person name="Ramana V.V."/>
            <person name="Shouche Y.S."/>
        </authorList>
    </citation>
    <scope>NUCLEOTIDE SEQUENCE [LARGE SCALE GENOMIC DNA]</scope>
    <source>
        <strain evidence="4 5">NIO-1003</strain>
    </source>
</reference>
<gene>
    <name evidence="4" type="ORF">AS030_16470</name>
</gene>
<dbReference type="CDD" id="cd12797">
    <property type="entry name" value="M23_peptidase"/>
    <property type="match status" value="1"/>
</dbReference>
<accession>A0A0V8J4K8</accession>
<evidence type="ECO:0000259" key="3">
    <source>
        <dbReference type="Pfam" id="PF01551"/>
    </source>
</evidence>
<dbReference type="InterPro" id="IPR016047">
    <property type="entry name" value="M23ase_b-sheet_dom"/>
</dbReference>
<dbReference type="PANTHER" id="PTHR21666:SF291">
    <property type="entry name" value="STAGE II SPORULATION PROTEIN Q"/>
    <property type="match status" value="1"/>
</dbReference>
<keyword evidence="2" id="KW-0812">Transmembrane</keyword>